<dbReference type="OrthoDB" id="68332at2"/>
<dbReference type="Proteomes" id="UP000202440">
    <property type="component" value="Chromosome"/>
</dbReference>
<reference evidence="2 3" key="1">
    <citation type="submission" date="2017-07" db="EMBL/GenBank/DDBJ databases">
        <title>Annotated genome sequence of Bacterioplanes sanyensis isolated from Red Sea.</title>
        <authorList>
            <person name="Rehman Z.U."/>
        </authorList>
    </citation>
    <scope>NUCLEOTIDE SEQUENCE [LARGE SCALE GENOMIC DNA]</scope>
    <source>
        <strain evidence="2 3">NV9</strain>
    </source>
</reference>
<dbReference type="RefSeq" id="WP_094059049.1">
    <property type="nucleotide sequence ID" value="NZ_CP022530.1"/>
</dbReference>
<dbReference type="EMBL" id="CP022530">
    <property type="protein sequence ID" value="ASP37840.1"/>
    <property type="molecule type" value="Genomic_DNA"/>
</dbReference>
<evidence type="ECO:0000313" key="2">
    <source>
        <dbReference type="EMBL" id="ASP37840.1"/>
    </source>
</evidence>
<dbReference type="InterPro" id="IPR041633">
    <property type="entry name" value="Polbeta"/>
</dbReference>
<dbReference type="Pfam" id="PF18765">
    <property type="entry name" value="Polbeta"/>
    <property type="match status" value="1"/>
</dbReference>
<protein>
    <recommendedName>
        <fullName evidence="1">Polymerase beta nucleotidyltransferase domain-containing protein</fullName>
    </recommendedName>
</protein>
<dbReference type="InterPro" id="IPR043519">
    <property type="entry name" value="NT_sf"/>
</dbReference>
<name>A0A222FGF8_9GAMM</name>
<accession>A0A222FGF8</accession>
<proteinExistence type="predicted"/>
<dbReference type="Gene3D" id="3.30.460.10">
    <property type="entry name" value="Beta Polymerase, domain 2"/>
    <property type="match status" value="1"/>
</dbReference>
<evidence type="ECO:0000259" key="1">
    <source>
        <dbReference type="Pfam" id="PF18765"/>
    </source>
</evidence>
<dbReference type="KEGG" id="bsan:CHH28_03745"/>
<evidence type="ECO:0000313" key="3">
    <source>
        <dbReference type="Proteomes" id="UP000202440"/>
    </source>
</evidence>
<feature type="domain" description="Polymerase beta nucleotidyltransferase" evidence="1">
    <location>
        <begin position="11"/>
        <end position="68"/>
    </location>
</feature>
<dbReference type="SUPFAM" id="SSF81301">
    <property type="entry name" value="Nucleotidyltransferase"/>
    <property type="match status" value="1"/>
</dbReference>
<gene>
    <name evidence="2" type="ORF">CHH28_03745</name>
</gene>
<organism evidence="2 3">
    <name type="scientific">Bacterioplanes sanyensis</name>
    <dbReference type="NCBI Taxonomy" id="1249553"/>
    <lineage>
        <taxon>Bacteria</taxon>
        <taxon>Pseudomonadati</taxon>
        <taxon>Pseudomonadota</taxon>
        <taxon>Gammaproteobacteria</taxon>
        <taxon>Oceanospirillales</taxon>
        <taxon>Oceanospirillaceae</taxon>
        <taxon>Bacterioplanes</taxon>
    </lineage>
</organism>
<sequence length="195" mass="22507">MNNQLELASTLVNTLQLSQEFESVALYGSVASNHIDELSDIDILVANSKRSPRENVELASQILQQQFDVLLYGWSLALLPDKHLISHFLADTPIFWWIDIACLQDDHYAPVLRHEVDQDDNEHIAKLWIMNAKHYLRSTDSRLKIKLLYAKVFGDSPYPGDVMAFNEVLDSIDFDRLDSRFSDRYLQVMQRLQGL</sequence>
<keyword evidence="3" id="KW-1185">Reference proteome</keyword>
<dbReference type="AlphaFoldDB" id="A0A222FGF8"/>